<organism evidence="5 6">
    <name type="scientific">Cryobacterium suzukii</name>
    <dbReference type="NCBI Taxonomy" id="1259198"/>
    <lineage>
        <taxon>Bacteria</taxon>
        <taxon>Bacillati</taxon>
        <taxon>Actinomycetota</taxon>
        <taxon>Actinomycetes</taxon>
        <taxon>Micrococcales</taxon>
        <taxon>Microbacteriaceae</taxon>
        <taxon>Cryobacterium</taxon>
    </lineage>
</organism>
<evidence type="ECO:0000256" key="2">
    <source>
        <dbReference type="ARBA" id="ARBA00023125"/>
    </source>
</evidence>
<dbReference type="InterPro" id="IPR036390">
    <property type="entry name" value="WH_DNA-bd_sf"/>
</dbReference>
<accession>A0A4V3ISB0</accession>
<dbReference type="Gene3D" id="1.10.10.10">
    <property type="entry name" value="Winged helix-like DNA-binding domain superfamily/Winged helix DNA-binding domain"/>
    <property type="match status" value="1"/>
</dbReference>
<protein>
    <submittedName>
        <fullName evidence="5">FadR family transcriptional regulator</fullName>
    </submittedName>
</protein>
<dbReference type="GO" id="GO:0003700">
    <property type="term" value="F:DNA-binding transcription factor activity"/>
    <property type="evidence" value="ECO:0007669"/>
    <property type="project" value="InterPro"/>
</dbReference>
<dbReference type="PANTHER" id="PTHR43537:SF44">
    <property type="entry name" value="GNTR FAMILY REGULATORY PROTEIN"/>
    <property type="match status" value="1"/>
</dbReference>
<dbReference type="SUPFAM" id="SSF48008">
    <property type="entry name" value="GntR ligand-binding domain-like"/>
    <property type="match status" value="1"/>
</dbReference>
<dbReference type="PROSITE" id="PS50949">
    <property type="entry name" value="HTH_GNTR"/>
    <property type="match status" value="1"/>
</dbReference>
<keyword evidence="6" id="KW-1185">Reference proteome</keyword>
<dbReference type="PANTHER" id="PTHR43537">
    <property type="entry name" value="TRANSCRIPTIONAL REGULATOR, GNTR FAMILY"/>
    <property type="match status" value="1"/>
</dbReference>
<dbReference type="AlphaFoldDB" id="A0A4V3ISB0"/>
<evidence type="ECO:0000259" key="4">
    <source>
        <dbReference type="PROSITE" id="PS50949"/>
    </source>
</evidence>
<dbReference type="InterPro" id="IPR036388">
    <property type="entry name" value="WH-like_DNA-bd_sf"/>
</dbReference>
<dbReference type="Gene3D" id="1.20.120.530">
    <property type="entry name" value="GntR ligand-binding domain-like"/>
    <property type="match status" value="1"/>
</dbReference>
<sequence>MARKSLVSVVADDLLDQIIRGSLAIDAGLPSEAEIGDTHEVSRMTVREAMKTLQAMGVVRVVSGTGSFVNPVARWTSLDAVLRVAAMGTSDLDVAVQLVEVRRMFETGAAALAASRCTEQDLQSLATQLDLMSDAHLRGDVDSFVRADLAFHDVILHASGNVILGVLFEPLTRVMAERRAETSSVIEIQTHAIVQHQGVLDALRAGDPESSRKAMDSHMDQTLADLRHYVLHSRAN</sequence>
<evidence type="ECO:0000256" key="3">
    <source>
        <dbReference type="ARBA" id="ARBA00023163"/>
    </source>
</evidence>
<dbReference type="InterPro" id="IPR008920">
    <property type="entry name" value="TF_FadR/GntR_C"/>
</dbReference>
<dbReference type="OrthoDB" id="4535513at2"/>
<proteinExistence type="predicted"/>
<keyword evidence="1" id="KW-0805">Transcription regulation</keyword>
<evidence type="ECO:0000256" key="1">
    <source>
        <dbReference type="ARBA" id="ARBA00023015"/>
    </source>
</evidence>
<dbReference type="SUPFAM" id="SSF46785">
    <property type="entry name" value="Winged helix' DNA-binding domain"/>
    <property type="match status" value="1"/>
</dbReference>
<name>A0A4V3ISB0_9MICO</name>
<dbReference type="SMART" id="SM00345">
    <property type="entry name" value="HTH_GNTR"/>
    <property type="match status" value="1"/>
</dbReference>
<gene>
    <name evidence="5" type="ORF">E3T39_14850</name>
</gene>
<dbReference type="Pfam" id="PF07729">
    <property type="entry name" value="FCD"/>
    <property type="match status" value="1"/>
</dbReference>
<dbReference type="Proteomes" id="UP000298170">
    <property type="component" value="Unassembled WGS sequence"/>
</dbReference>
<dbReference type="CDD" id="cd07377">
    <property type="entry name" value="WHTH_GntR"/>
    <property type="match status" value="1"/>
</dbReference>
<reference evidence="5 6" key="1">
    <citation type="submission" date="2019-03" db="EMBL/GenBank/DDBJ databases">
        <title>Genomics of glacier-inhabiting Cryobacterium strains.</title>
        <authorList>
            <person name="Liu Q."/>
            <person name="Xin Y.-H."/>
        </authorList>
    </citation>
    <scope>NUCLEOTIDE SEQUENCE [LARGE SCALE GENOMIC DNA]</scope>
    <source>
        <strain evidence="5 6">Sr39</strain>
    </source>
</reference>
<evidence type="ECO:0000313" key="5">
    <source>
        <dbReference type="EMBL" id="TFD57282.1"/>
    </source>
</evidence>
<dbReference type="InterPro" id="IPR011711">
    <property type="entry name" value="GntR_C"/>
</dbReference>
<dbReference type="Pfam" id="PF00392">
    <property type="entry name" value="GntR"/>
    <property type="match status" value="1"/>
</dbReference>
<dbReference type="SMART" id="SM00895">
    <property type="entry name" value="FCD"/>
    <property type="match status" value="1"/>
</dbReference>
<keyword evidence="2" id="KW-0238">DNA-binding</keyword>
<evidence type="ECO:0000313" key="6">
    <source>
        <dbReference type="Proteomes" id="UP000298170"/>
    </source>
</evidence>
<dbReference type="EMBL" id="SOHJ01000014">
    <property type="protein sequence ID" value="TFD57282.1"/>
    <property type="molecule type" value="Genomic_DNA"/>
</dbReference>
<keyword evidence="3" id="KW-0804">Transcription</keyword>
<dbReference type="InterPro" id="IPR000524">
    <property type="entry name" value="Tscrpt_reg_HTH_GntR"/>
</dbReference>
<feature type="domain" description="HTH gntR-type" evidence="4">
    <location>
        <begin position="4"/>
        <end position="72"/>
    </location>
</feature>
<dbReference type="PRINTS" id="PR00035">
    <property type="entry name" value="HTHGNTR"/>
</dbReference>
<dbReference type="GO" id="GO:0003677">
    <property type="term" value="F:DNA binding"/>
    <property type="evidence" value="ECO:0007669"/>
    <property type="project" value="UniProtKB-KW"/>
</dbReference>
<dbReference type="RefSeq" id="WP_134516629.1">
    <property type="nucleotide sequence ID" value="NZ_SOHJ01000014.1"/>
</dbReference>
<comment type="caution">
    <text evidence="5">The sequence shown here is derived from an EMBL/GenBank/DDBJ whole genome shotgun (WGS) entry which is preliminary data.</text>
</comment>